<dbReference type="GO" id="GO:0006508">
    <property type="term" value="P:proteolysis"/>
    <property type="evidence" value="ECO:0007669"/>
    <property type="project" value="InterPro"/>
</dbReference>
<evidence type="ECO:0000313" key="2">
    <source>
        <dbReference type="EnsemblPlants" id="EMT04127"/>
    </source>
</evidence>
<dbReference type="InterPro" id="IPR045357">
    <property type="entry name" value="Aminopeptidase_N-like_N"/>
</dbReference>
<dbReference type="Pfam" id="PF17900">
    <property type="entry name" value="Peptidase_M1_N"/>
    <property type="match status" value="1"/>
</dbReference>
<dbReference type="InterPro" id="IPR001930">
    <property type="entry name" value="Peptidase_M1"/>
</dbReference>
<organism evidence="2">
    <name type="scientific">Aegilops tauschii</name>
    <name type="common">Tausch's goatgrass</name>
    <name type="synonym">Aegilops squarrosa</name>
    <dbReference type="NCBI Taxonomy" id="37682"/>
    <lineage>
        <taxon>Eukaryota</taxon>
        <taxon>Viridiplantae</taxon>
        <taxon>Streptophyta</taxon>
        <taxon>Embryophyta</taxon>
        <taxon>Tracheophyta</taxon>
        <taxon>Spermatophyta</taxon>
        <taxon>Magnoliopsida</taxon>
        <taxon>Liliopsida</taxon>
        <taxon>Poales</taxon>
        <taxon>Poaceae</taxon>
        <taxon>BOP clade</taxon>
        <taxon>Pooideae</taxon>
        <taxon>Triticodae</taxon>
        <taxon>Triticeae</taxon>
        <taxon>Triticinae</taxon>
        <taxon>Aegilops</taxon>
    </lineage>
</organism>
<dbReference type="InterPro" id="IPR050344">
    <property type="entry name" value="Peptidase_M1_aminopeptidases"/>
</dbReference>
<dbReference type="SUPFAM" id="SSF63737">
    <property type="entry name" value="Leukotriene A4 hydrolase N-terminal domain"/>
    <property type="match status" value="1"/>
</dbReference>
<name>M8BM91_AEGTA</name>
<dbReference type="AlphaFoldDB" id="M8BM91"/>
<dbReference type="GO" id="GO:0005737">
    <property type="term" value="C:cytoplasm"/>
    <property type="evidence" value="ECO:0007669"/>
    <property type="project" value="TreeGrafter"/>
</dbReference>
<protein>
    <submittedName>
        <fullName evidence="2">Puromycin-sensitive aminopeptidase</fullName>
    </submittedName>
</protein>
<dbReference type="Gene3D" id="2.60.40.1730">
    <property type="entry name" value="tricorn interacting facor f3 domain"/>
    <property type="match status" value="1"/>
</dbReference>
<dbReference type="GO" id="GO:0016020">
    <property type="term" value="C:membrane"/>
    <property type="evidence" value="ECO:0007669"/>
    <property type="project" value="TreeGrafter"/>
</dbReference>
<proteinExistence type="predicted"/>
<reference evidence="2" key="1">
    <citation type="submission" date="2015-06" db="UniProtKB">
        <authorList>
            <consortium name="EnsemblPlants"/>
        </authorList>
    </citation>
    <scope>IDENTIFICATION</scope>
</reference>
<dbReference type="Gene3D" id="3.30.2010.30">
    <property type="match status" value="1"/>
</dbReference>
<dbReference type="InterPro" id="IPR042097">
    <property type="entry name" value="Aminopeptidase_N-like_N_sf"/>
</dbReference>
<dbReference type="PANTHER" id="PTHR11533:SF203">
    <property type="entry name" value="AMINOPEPTIDASE M1-C"/>
    <property type="match status" value="1"/>
</dbReference>
<dbReference type="GO" id="GO:0070006">
    <property type="term" value="F:metalloaminopeptidase activity"/>
    <property type="evidence" value="ECO:0007669"/>
    <property type="project" value="TreeGrafter"/>
</dbReference>
<dbReference type="GO" id="GO:0005615">
    <property type="term" value="C:extracellular space"/>
    <property type="evidence" value="ECO:0007669"/>
    <property type="project" value="TreeGrafter"/>
</dbReference>
<dbReference type="GO" id="GO:0008270">
    <property type="term" value="F:zinc ion binding"/>
    <property type="evidence" value="ECO:0007669"/>
    <property type="project" value="TreeGrafter"/>
</dbReference>
<sequence length="118" mass="13272">MAVTQFQPVYAWRCFPCWDEPAFKAKFKVTLEVSSEMVALSNMPISSEIVRGSMRIIHFEESPLMSTYLVAMVVGIFDFVEDVTSKGTKVRVYTEVGKSSQGKLALDVGVKSLDFYNE</sequence>
<dbReference type="PANTHER" id="PTHR11533">
    <property type="entry name" value="PROTEASE M1 ZINC METALLOPROTEASE"/>
    <property type="match status" value="1"/>
</dbReference>
<dbReference type="GO" id="GO:0042277">
    <property type="term" value="F:peptide binding"/>
    <property type="evidence" value="ECO:0007669"/>
    <property type="project" value="TreeGrafter"/>
</dbReference>
<dbReference type="EnsemblPlants" id="EMT04127">
    <property type="protein sequence ID" value="EMT04127"/>
    <property type="gene ID" value="F775_13127"/>
</dbReference>
<dbReference type="GO" id="GO:0043171">
    <property type="term" value="P:peptide catabolic process"/>
    <property type="evidence" value="ECO:0007669"/>
    <property type="project" value="TreeGrafter"/>
</dbReference>
<feature type="domain" description="Aminopeptidase N-like N-terminal" evidence="1">
    <location>
        <begin position="1"/>
        <end position="69"/>
    </location>
</feature>
<evidence type="ECO:0000259" key="1">
    <source>
        <dbReference type="Pfam" id="PF17900"/>
    </source>
</evidence>
<dbReference type="PRINTS" id="PR00756">
    <property type="entry name" value="ALADIPTASE"/>
</dbReference>
<accession>M8BM91</accession>